<proteinExistence type="inferred from homology"/>
<feature type="transmembrane region" description="Helical" evidence="10">
    <location>
        <begin position="322"/>
        <end position="341"/>
    </location>
</feature>
<evidence type="ECO:0000256" key="9">
    <source>
        <dbReference type="ARBA" id="ARBA00023136"/>
    </source>
</evidence>
<evidence type="ECO:0000256" key="4">
    <source>
        <dbReference type="ARBA" id="ARBA00022643"/>
    </source>
</evidence>
<feature type="modified residue" description="FMN phosphoryl threonine" evidence="10">
    <location>
        <position position="187"/>
    </location>
</feature>
<reference evidence="12" key="1">
    <citation type="journal article" date="2019" name="Int. J. Syst. Evol. Microbiol.">
        <title>The Global Catalogue of Microorganisms (GCM) 10K type strain sequencing project: providing services to taxonomists for standard genome sequencing and annotation.</title>
        <authorList>
            <consortium name="The Broad Institute Genomics Platform"/>
            <consortium name="The Broad Institute Genome Sequencing Center for Infectious Disease"/>
            <person name="Wu L."/>
            <person name="Ma J."/>
        </authorList>
    </citation>
    <scope>NUCLEOTIDE SEQUENCE [LARGE SCALE GENOMIC DNA]</scope>
    <source>
        <strain evidence="12">CGMCC 1.16031</strain>
    </source>
</reference>
<dbReference type="Pfam" id="PF03116">
    <property type="entry name" value="NQR2_RnfD_RnfE"/>
    <property type="match status" value="1"/>
</dbReference>
<organism evidence="11 12">
    <name type="scientific">Pseudobowmanella zhangzhouensis</name>
    <dbReference type="NCBI Taxonomy" id="1537679"/>
    <lineage>
        <taxon>Bacteria</taxon>
        <taxon>Pseudomonadati</taxon>
        <taxon>Pseudomonadota</taxon>
        <taxon>Gammaproteobacteria</taxon>
        <taxon>Alteromonadales</taxon>
        <taxon>Alteromonadaceae</taxon>
    </lineage>
</organism>
<dbReference type="InterPro" id="IPR011303">
    <property type="entry name" value="RnfD_bac"/>
</dbReference>
<keyword evidence="3 10" id="KW-0285">Flavoprotein</keyword>
<evidence type="ECO:0000313" key="12">
    <source>
        <dbReference type="Proteomes" id="UP001596364"/>
    </source>
</evidence>
<keyword evidence="5 10" id="KW-0812">Transmembrane</keyword>
<evidence type="ECO:0000256" key="3">
    <source>
        <dbReference type="ARBA" id="ARBA00022630"/>
    </source>
</evidence>
<evidence type="ECO:0000256" key="1">
    <source>
        <dbReference type="ARBA" id="ARBA00022448"/>
    </source>
</evidence>
<keyword evidence="2 10" id="KW-0597">Phosphoprotein</keyword>
<dbReference type="Proteomes" id="UP001596364">
    <property type="component" value="Unassembled WGS sequence"/>
</dbReference>
<dbReference type="NCBIfam" id="NF002011">
    <property type="entry name" value="PRK00816.1"/>
    <property type="match status" value="1"/>
</dbReference>
<keyword evidence="1 10" id="KW-0813">Transport</keyword>
<evidence type="ECO:0000256" key="6">
    <source>
        <dbReference type="ARBA" id="ARBA00022967"/>
    </source>
</evidence>
<gene>
    <name evidence="11" type="primary">rsxD</name>
    <name evidence="10" type="synonym">rnfD</name>
    <name evidence="11" type="ORF">ACFP85_11150</name>
</gene>
<evidence type="ECO:0000256" key="8">
    <source>
        <dbReference type="ARBA" id="ARBA00022989"/>
    </source>
</evidence>
<feature type="transmembrane region" description="Helical" evidence="10">
    <location>
        <begin position="95"/>
        <end position="113"/>
    </location>
</feature>
<sequence>MTFKVASSPHQHAMRNTAGLMRLVIYCAVPGIVVQGYFFGWGILVQLILAVLTALVSEGVFLALRKRNFERALGDYSAVLTAILLAISIPPLAPWWIVVLGTFFAIVIVKQLYGGLGNNLFNPAMAAYVMLLISFPVQMTAWAPVQALTQFSVNLADAASVVFTGFTTDGYSLGQLQTNIDGVTLATPLDQVRTDLTLGLTYHESLQNEIFNHGMGIGWAWVNLAYLLGGLVLIKTRAINWHIPGAMLGTLAAIAAVMYATDASIYASPAFHLFSGAAMLGAFFIATDPVSAATSNKGRLVYGAGIGLWVYLIRTFGGYPDAVAFAVLIMNMAVPLIDYYLKPRVYGHWSKRR</sequence>
<dbReference type="HAMAP" id="MF_00462">
    <property type="entry name" value="RsxD_RnfD"/>
    <property type="match status" value="1"/>
</dbReference>
<dbReference type="EMBL" id="JBHSUS010000001">
    <property type="protein sequence ID" value="MFC6440698.1"/>
    <property type="molecule type" value="Genomic_DNA"/>
</dbReference>
<comment type="similarity">
    <text evidence="10">Belongs to the NqrB/RnfD family.</text>
</comment>
<dbReference type="RefSeq" id="WP_131259652.1">
    <property type="nucleotide sequence ID" value="NZ_JBHSUS010000001.1"/>
</dbReference>
<keyword evidence="4 10" id="KW-0288">FMN</keyword>
<feature type="transmembrane region" description="Helical" evidence="10">
    <location>
        <begin position="216"/>
        <end position="234"/>
    </location>
</feature>
<comment type="subunit">
    <text evidence="10">The complex is composed of six subunits: RnfA, RnfB, RnfC, RnfD, RnfE and RnfG.</text>
</comment>
<keyword evidence="10" id="KW-1003">Cell membrane</keyword>
<keyword evidence="7 10" id="KW-0249">Electron transport</keyword>
<dbReference type="PANTHER" id="PTHR30578">
    <property type="entry name" value="ELECTRON TRANSPORT COMPLEX PROTEIN RNFD"/>
    <property type="match status" value="1"/>
</dbReference>
<feature type="transmembrane region" description="Helical" evidence="10">
    <location>
        <begin position="44"/>
        <end position="64"/>
    </location>
</feature>
<protein>
    <recommendedName>
        <fullName evidence="10">Ion-translocating oxidoreductase complex subunit D</fullName>
        <ecNumber evidence="10">7.-.-.-</ecNumber>
    </recommendedName>
    <alternativeName>
        <fullName evidence="10">Rnf electron transport complex subunit D</fullName>
    </alternativeName>
</protein>
<keyword evidence="9 10" id="KW-0472">Membrane</keyword>
<keyword evidence="8 10" id="KW-1133">Transmembrane helix</keyword>
<comment type="caution">
    <text evidence="11">The sequence shown here is derived from an EMBL/GenBank/DDBJ whole genome shotgun (WGS) entry which is preliminary data.</text>
</comment>
<evidence type="ECO:0000256" key="2">
    <source>
        <dbReference type="ARBA" id="ARBA00022553"/>
    </source>
</evidence>
<evidence type="ECO:0000256" key="7">
    <source>
        <dbReference type="ARBA" id="ARBA00022982"/>
    </source>
</evidence>
<feature type="transmembrane region" description="Helical" evidence="10">
    <location>
        <begin position="299"/>
        <end position="316"/>
    </location>
</feature>
<comment type="function">
    <text evidence="10">Part of a membrane-bound complex that couples electron transfer with translocation of ions across the membrane.</text>
</comment>
<feature type="transmembrane region" description="Helical" evidence="10">
    <location>
        <begin position="20"/>
        <end position="38"/>
    </location>
</feature>
<feature type="transmembrane region" description="Helical" evidence="10">
    <location>
        <begin position="73"/>
        <end position="89"/>
    </location>
</feature>
<dbReference type="InterPro" id="IPR004338">
    <property type="entry name" value="NqrB/RnfD"/>
</dbReference>
<dbReference type="EC" id="7.-.-.-" evidence="10"/>
<comment type="cofactor">
    <cofactor evidence="10">
        <name>FMN</name>
        <dbReference type="ChEBI" id="CHEBI:58210"/>
    </cofactor>
</comment>
<keyword evidence="10" id="KW-0997">Cell inner membrane</keyword>
<comment type="subcellular location">
    <subcellularLocation>
        <location evidence="10">Cell inner membrane</location>
        <topology evidence="10">Multi-pass membrane protein</topology>
    </subcellularLocation>
</comment>
<keyword evidence="6 10" id="KW-1278">Translocase</keyword>
<feature type="transmembrane region" description="Helical" evidence="10">
    <location>
        <begin position="125"/>
        <end position="145"/>
    </location>
</feature>
<feature type="transmembrane region" description="Helical" evidence="10">
    <location>
        <begin position="266"/>
        <end position="287"/>
    </location>
</feature>
<feature type="transmembrane region" description="Helical" evidence="10">
    <location>
        <begin position="241"/>
        <end position="260"/>
    </location>
</feature>
<accession>A0ABW1XKV7</accession>
<name>A0ABW1XKV7_9ALTE</name>
<evidence type="ECO:0000256" key="5">
    <source>
        <dbReference type="ARBA" id="ARBA00022692"/>
    </source>
</evidence>
<dbReference type="NCBIfam" id="TIGR01946">
    <property type="entry name" value="rnfD"/>
    <property type="match status" value="1"/>
</dbReference>
<dbReference type="PANTHER" id="PTHR30578:SF0">
    <property type="entry name" value="ION-TRANSLOCATING OXIDOREDUCTASE COMPLEX SUBUNIT D"/>
    <property type="match status" value="1"/>
</dbReference>
<evidence type="ECO:0000256" key="10">
    <source>
        <dbReference type="HAMAP-Rule" id="MF_00462"/>
    </source>
</evidence>
<keyword evidence="12" id="KW-1185">Reference proteome</keyword>
<evidence type="ECO:0000313" key="11">
    <source>
        <dbReference type="EMBL" id="MFC6440698.1"/>
    </source>
</evidence>